<dbReference type="AlphaFoldDB" id="A0A9J6REB4"/>
<dbReference type="PANTHER" id="PTHR33392:SF3">
    <property type="entry name" value="POLYISOPRENYL-TEICHOIC ACID--PEPTIDOGLYCAN TEICHOIC ACID TRANSFERASE TAGT"/>
    <property type="match status" value="1"/>
</dbReference>
<dbReference type="InterPro" id="IPR004474">
    <property type="entry name" value="LytR_CpsA_psr"/>
</dbReference>
<evidence type="ECO:0000313" key="7">
    <source>
        <dbReference type="EMBL" id="MCZ0703692.1"/>
    </source>
</evidence>
<keyword evidence="8" id="KW-1185">Reference proteome</keyword>
<proteinExistence type="inferred from homology"/>
<evidence type="ECO:0000256" key="5">
    <source>
        <dbReference type="SAM" id="Phobius"/>
    </source>
</evidence>
<dbReference type="Proteomes" id="UP001084197">
    <property type="component" value="Unassembled WGS sequence"/>
</dbReference>
<evidence type="ECO:0000256" key="4">
    <source>
        <dbReference type="ARBA" id="ARBA00022989"/>
    </source>
</evidence>
<organism evidence="7 8">
    <name type="scientific">Natronobacillus azotifigens</name>
    <dbReference type="NCBI Taxonomy" id="472978"/>
    <lineage>
        <taxon>Bacteria</taxon>
        <taxon>Bacillati</taxon>
        <taxon>Bacillota</taxon>
        <taxon>Bacilli</taxon>
        <taxon>Bacillales</taxon>
        <taxon>Bacillaceae</taxon>
        <taxon>Natronobacillus</taxon>
    </lineage>
</organism>
<evidence type="ECO:0000259" key="6">
    <source>
        <dbReference type="Pfam" id="PF03816"/>
    </source>
</evidence>
<keyword evidence="4 5" id="KW-1133">Transmembrane helix</keyword>
<feature type="domain" description="Cell envelope-related transcriptional attenuator" evidence="6">
    <location>
        <begin position="105"/>
        <end position="251"/>
    </location>
</feature>
<dbReference type="EMBL" id="JAPRAT010000020">
    <property type="protein sequence ID" value="MCZ0703692.1"/>
    <property type="molecule type" value="Genomic_DNA"/>
</dbReference>
<dbReference type="Pfam" id="PF03816">
    <property type="entry name" value="LytR_cpsA_psr"/>
    <property type="match status" value="1"/>
</dbReference>
<evidence type="ECO:0000256" key="2">
    <source>
        <dbReference type="ARBA" id="ARBA00022692"/>
    </source>
</evidence>
<dbReference type="Gene3D" id="3.40.630.190">
    <property type="entry name" value="LCP protein"/>
    <property type="match status" value="1"/>
</dbReference>
<evidence type="ECO:0000256" key="1">
    <source>
        <dbReference type="ARBA" id="ARBA00006068"/>
    </source>
</evidence>
<dbReference type="PANTHER" id="PTHR33392">
    <property type="entry name" value="POLYISOPRENYL-TEICHOIC ACID--PEPTIDOGLYCAN TEICHOIC ACID TRANSFERASE TAGU"/>
    <property type="match status" value="1"/>
</dbReference>
<keyword evidence="2 5" id="KW-0812">Transmembrane</keyword>
<gene>
    <name evidence="7" type="ORF">OWO01_10715</name>
</gene>
<comment type="caution">
    <text evidence="7">The sequence shown here is derived from an EMBL/GenBank/DDBJ whole genome shotgun (WGS) entry which is preliminary data.</text>
</comment>
<keyword evidence="5" id="KW-0472">Membrane</keyword>
<comment type="similarity">
    <text evidence="1">Belongs to the LytR/CpsA/Psr (LCP) family.</text>
</comment>
<dbReference type="InterPro" id="IPR050922">
    <property type="entry name" value="LytR/CpsA/Psr_CW_biosynth"/>
</dbReference>
<reference evidence="7" key="1">
    <citation type="submission" date="2022-11" db="EMBL/GenBank/DDBJ databases">
        <title>WGS of Natronobacillus azotifigens 24KS-1, an anaerobic diazotrophic haloalkaliphile from soda-rich habitats.</title>
        <authorList>
            <person name="Sorokin D.Y."/>
            <person name="Merkel A.Y."/>
        </authorList>
    </citation>
    <scope>NUCLEOTIDE SEQUENCE</scope>
    <source>
        <strain evidence="7">24KS-1</strain>
    </source>
</reference>
<keyword evidence="3" id="KW-0735">Signal-anchor</keyword>
<dbReference type="NCBIfam" id="TIGR00350">
    <property type="entry name" value="lytR_cpsA_psr"/>
    <property type="match status" value="1"/>
</dbReference>
<dbReference type="GO" id="GO:0071555">
    <property type="term" value="P:cell wall organization"/>
    <property type="evidence" value="ECO:0007669"/>
    <property type="project" value="UniProtKB-KW"/>
</dbReference>
<name>A0A9J6REB4_9BACI</name>
<dbReference type="RefSeq" id="WP_268780455.1">
    <property type="nucleotide sequence ID" value="NZ_JAPRAT010000020.1"/>
</dbReference>
<evidence type="ECO:0000313" key="8">
    <source>
        <dbReference type="Proteomes" id="UP001084197"/>
    </source>
</evidence>
<feature type="transmembrane region" description="Helical" evidence="5">
    <location>
        <begin position="28"/>
        <end position="48"/>
    </location>
</feature>
<sequence length="338" mass="38211">MKNNNNEVEVNSRKGKRKTIKKNKKRKIWMSILIPIGILFIIVTAYALNLFGRAQRAVNDAYEDDGRERSELREIDVDPADDHVSVLFIGVDESDHRDNSGNALSDALILATLNKDENSVKLLSIPRDSYVYIPERGIHDKINHAHAFGGPKATIDAVEGFLDVPVDYFVRLNFHAFVDVVDALGGITVDVPFEFTESDSNDRRDTIHLYPGVQEIDGEEALAFARTRKMDNDLERGRRQQQVMEAILDKAVSIGSIMRFDNVIDAVGDNMSTSLSFNQMMSFISYGTSGKLDVETLNLEGSDLWLPNSSGQRIYYFELDEDHLAETQRTLREHLELE</sequence>
<protein>
    <submittedName>
        <fullName evidence="7">LCP family protein</fullName>
    </submittedName>
</protein>
<evidence type="ECO:0000256" key="3">
    <source>
        <dbReference type="ARBA" id="ARBA00022968"/>
    </source>
</evidence>
<accession>A0A9J6REB4</accession>